<comment type="caution">
    <text evidence="2">The sequence shown here is derived from an EMBL/GenBank/DDBJ whole genome shotgun (WGS) entry which is preliminary data.</text>
</comment>
<gene>
    <name evidence="2" type="ORF">H5410_032433</name>
</gene>
<dbReference type="AlphaFoldDB" id="A0A9J5YMV4"/>
<dbReference type="EMBL" id="JACXVP010000006">
    <property type="protein sequence ID" value="KAG5601063.1"/>
    <property type="molecule type" value="Genomic_DNA"/>
</dbReference>
<evidence type="ECO:0000313" key="2">
    <source>
        <dbReference type="EMBL" id="KAG5601063.1"/>
    </source>
</evidence>
<accession>A0A9J5YMV4</accession>
<keyword evidence="3" id="KW-1185">Reference proteome</keyword>
<proteinExistence type="predicted"/>
<feature type="region of interest" description="Disordered" evidence="1">
    <location>
        <begin position="1"/>
        <end position="36"/>
    </location>
</feature>
<evidence type="ECO:0000313" key="3">
    <source>
        <dbReference type="Proteomes" id="UP000824120"/>
    </source>
</evidence>
<dbReference type="Proteomes" id="UP000824120">
    <property type="component" value="Chromosome 6"/>
</dbReference>
<protein>
    <submittedName>
        <fullName evidence="2">Uncharacterized protein</fullName>
    </submittedName>
</protein>
<sequence>MNGASSSSSSTEFPSETALMSNRMSGHGGYHNNGGASNHMVHSLSLMKQCKDIGDKSDMKVNLPTGAQVAISHVGDSLDLKVETLLATPLVSPNLKLQSFSNFQTQARRRLDSSQEVTLTQVSGVRQGDGSSHSGEDATCKVNKLKFQKLEARLLETRL</sequence>
<reference evidence="2 3" key="1">
    <citation type="submission" date="2020-09" db="EMBL/GenBank/DDBJ databases">
        <title>De no assembly of potato wild relative species, Solanum commersonii.</title>
        <authorList>
            <person name="Cho K."/>
        </authorList>
    </citation>
    <scope>NUCLEOTIDE SEQUENCE [LARGE SCALE GENOMIC DNA]</scope>
    <source>
        <strain evidence="2">LZ3.2</strain>
        <tissue evidence="2">Leaf</tissue>
    </source>
</reference>
<feature type="compositionally biased region" description="Low complexity" evidence="1">
    <location>
        <begin position="1"/>
        <end position="10"/>
    </location>
</feature>
<feature type="compositionally biased region" description="Polar residues" evidence="1">
    <location>
        <begin position="11"/>
        <end position="24"/>
    </location>
</feature>
<dbReference type="OrthoDB" id="10548977at2759"/>
<organism evidence="2 3">
    <name type="scientific">Solanum commersonii</name>
    <name type="common">Commerson's wild potato</name>
    <name type="synonym">Commerson's nightshade</name>
    <dbReference type="NCBI Taxonomy" id="4109"/>
    <lineage>
        <taxon>Eukaryota</taxon>
        <taxon>Viridiplantae</taxon>
        <taxon>Streptophyta</taxon>
        <taxon>Embryophyta</taxon>
        <taxon>Tracheophyta</taxon>
        <taxon>Spermatophyta</taxon>
        <taxon>Magnoliopsida</taxon>
        <taxon>eudicotyledons</taxon>
        <taxon>Gunneridae</taxon>
        <taxon>Pentapetalae</taxon>
        <taxon>asterids</taxon>
        <taxon>lamiids</taxon>
        <taxon>Solanales</taxon>
        <taxon>Solanaceae</taxon>
        <taxon>Solanoideae</taxon>
        <taxon>Solaneae</taxon>
        <taxon>Solanum</taxon>
    </lineage>
</organism>
<name>A0A9J5YMV4_SOLCO</name>
<evidence type="ECO:0000256" key="1">
    <source>
        <dbReference type="SAM" id="MobiDB-lite"/>
    </source>
</evidence>